<keyword evidence="1" id="KW-1133">Transmembrane helix</keyword>
<feature type="transmembrane region" description="Helical" evidence="1">
    <location>
        <begin position="12"/>
        <end position="31"/>
    </location>
</feature>
<keyword evidence="1" id="KW-0472">Membrane</keyword>
<keyword evidence="1" id="KW-0812">Transmembrane</keyword>
<reference evidence="3" key="1">
    <citation type="submission" date="2014-03" db="EMBL/GenBank/DDBJ databases">
        <authorList>
            <person name="Aksoy S."/>
            <person name="Warren W."/>
            <person name="Wilson R.K."/>
        </authorList>
    </citation>
    <scope>NUCLEOTIDE SEQUENCE [LARGE SCALE GENOMIC DNA]</scope>
    <source>
        <strain evidence="3">IAEA</strain>
    </source>
</reference>
<proteinExistence type="predicted"/>
<reference evidence="2" key="2">
    <citation type="submission" date="2020-05" db="UniProtKB">
        <authorList>
            <consortium name="EnsemblMetazoa"/>
        </authorList>
    </citation>
    <scope>IDENTIFICATION</scope>
    <source>
        <strain evidence="2">IAEA</strain>
    </source>
</reference>
<dbReference type="Proteomes" id="UP000091820">
    <property type="component" value="Unassembled WGS sequence"/>
</dbReference>
<keyword evidence="3" id="KW-1185">Reference proteome</keyword>
<name>A0A1A9X1F9_9MUSC</name>
<feature type="transmembrane region" description="Helical" evidence="1">
    <location>
        <begin position="43"/>
        <end position="67"/>
    </location>
</feature>
<dbReference type="VEuPathDB" id="VectorBase:GBRI040670"/>
<dbReference type="EnsemblMetazoa" id="GBRI040670-RA">
    <property type="protein sequence ID" value="GBRI040670-PA"/>
    <property type="gene ID" value="GBRI040670"/>
</dbReference>
<feature type="transmembrane region" description="Helical" evidence="1">
    <location>
        <begin position="74"/>
        <end position="91"/>
    </location>
</feature>
<dbReference type="AlphaFoldDB" id="A0A1A9X1F9"/>
<sequence length="213" mass="21999">MKPSITCVKTFGLIIALGKSFSALTALAPVVDFDGTEDVLIDFRLVVFVVVVLVVVLILLLTNVVVLVVDAAELVAIVGAELVAVVVPTLADNVVSSDVSDAGVVSIGVTICWGISGSELLFAVVTVPVATEETNVLVVKVASEEEILFASVPTTFDDVSFWLDSLQLEGVLGALKLVVRATVVGVLGALDTALTCSTDTLLGVLGKDAEAVF</sequence>
<feature type="transmembrane region" description="Helical" evidence="1">
    <location>
        <begin position="103"/>
        <end position="130"/>
    </location>
</feature>
<evidence type="ECO:0000256" key="1">
    <source>
        <dbReference type="SAM" id="Phobius"/>
    </source>
</evidence>
<accession>A0A1A9X1F9</accession>
<protein>
    <submittedName>
        <fullName evidence="2">Uncharacterized protein</fullName>
    </submittedName>
</protein>
<organism evidence="2 3">
    <name type="scientific">Glossina brevipalpis</name>
    <dbReference type="NCBI Taxonomy" id="37001"/>
    <lineage>
        <taxon>Eukaryota</taxon>
        <taxon>Metazoa</taxon>
        <taxon>Ecdysozoa</taxon>
        <taxon>Arthropoda</taxon>
        <taxon>Hexapoda</taxon>
        <taxon>Insecta</taxon>
        <taxon>Pterygota</taxon>
        <taxon>Neoptera</taxon>
        <taxon>Endopterygota</taxon>
        <taxon>Diptera</taxon>
        <taxon>Brachycera</taxon>
        <taxon>Muscomorpha</taxon>
        <taxon>Hippoboscoidea</taxon>
        <taxon>Glossinidae</taxon>
        <taxon>Glossina</taxon>
    </lineage>
</organism>
<evidence type="ECO:0000313" key="2">
    <source>
        <dbReference type="EnsemblMetazoa" id="GBRI040670-PA"/>
    </source>
</evidence>
<evidence type="ECO:0000313" key="3">
    <source>
        <dbReference type="Proteomes" id="UP000091820"/>
    </source>
</evidence>